<feature type="domain" description="Surface antigen" evidence="8">
    <location>
        <begin position="75"/>
        <end position="160"/>
    </location>
</feature>
<dbReference type="PANTHER" id="PTHR35603">
    <property type="match status" value="1"/>
</dbReference>
<keyword evidence="4" id="KW-0449">Lipoprotein</keyword>
<accession>A0A932MLN1</accession>
<dbReference type="Pfam" id="PF16998">
    <property type="entry name" value="17kDa_Anti_2"/>
    <property type="match status" value="1"/>
</dbReference>
<feature type="chain" id="PRO_5037505385" evidence="6">
    <location>
        <begin position="22"/>
        <end position="161"/>
    </location>
</feature>
<feature type="signal peptide" evidence="6">
    <location>
        <begin position="1"/>
        <end position="21"/>
    </location>
</feature>
<evidence type="ECO:0000256" key="6">
    <source>
        <dbReference type="SAM" id="SignalP"/>
    </source>
</evidence>
<dbReference type="InterPro" id="IPR008816">
    <property type="entry name" value="Gly_zipper_2TM_dom"/>
</dbReference>
<reference evidence="9" key="1">
    <citation type="submission" date="2020-07" db="EMBL/GenBank/DDBJ databases">
        <title>Huge and variable diversity of episymbiotic CPR bacteria and DPANN archaea in groundwater ecosystems.</title>
        <authorList>
            <person name="He C.Y."/>
            <person name="Keren R."/>
            <person name="Whittaker M."/>
            <person name="Farag I.F."/>
            <person name="Doudna J."/>
            <person name="Cate J.H.D."/>
            <person name="Banfield J.F."/>
        </authorList>
    </citation>
    <scope>NUCLEOTIDE SEQUENCE</scope>
    <source>
        <strain evidence="9">NC_groundwater_763_Ag_S-0.2um_68_21</strain>
    </source>
</reference>
<dbReference type="Pfam" id="PF05433">
    <property type="entry name" value="Rick_17kDa_Anti"/>
    <property type="match status" value="1"/>
</dbReference>
<name>A0A932MLN1_UNCTE</name>
<organism evidence="9 10">
    <name type="scientific">Tectimicrobiota bacterium</name>
    <dbReference type="NCBI Taxonomy" id="2528274"/>
    <lineage>
        <taxon>Bacteria</taxon>
        <taxon>Pseudomonadati</taxon>
        <taxon>Nitrospinota/Tectimicrobiota group</taxon>
        <taxon>Candidatus Tectimicrobiota</taxon>
    </lineage>
</organism>
<keyword evidence="3 5" id="KW-0472">Membrane</keyword>
<evidence type="ECO:0000256" key="4">
    <source>
        <dbReference type="ARBA" id="ARBA00023139"/>
    </source>
</evidence>
<keyword evidence="5" id="KW-0812">Transmembrane</keyword>
<evidence type="ECO:0000259" key="7">
    <source>
        <dbReference type="Pfam" id="PF05433"/>
    </source>
</evidence>
<comment type="caution">
    <text evidence="9">The sequence shown here is derived from an EMBL/GenBank/DDBJ whole genome shotgun (WGS) entry which is preliminary data.</text>
</comment>
<proteinExistence type="predicted"/>
<dbReference type="PROSITE" id="PS51257">
    <property type="entry name" value="PROKAR_LIPOPROTEIN"/>
    <property type="match status" value="1"/>
</dbReference>
<evidence type="ECO:0000313" key="9">
    <source>
        <dbReference type="EMBL" id="MBI3126730.1"/>
    </source>
</evidence>
<evidence type="ECO:0000256" key="3">
    <source>
        <dbReference type="ARBA" id="ARBA00023136"/>
    </source>
</evidence>
<dbReference type="InterPro" id="IPR016364">
    <property type="entry name" value="Surface_antigen_Rickettsia"/>
</dbReference>
<comment type="subcellular location">
    <subcellularLocation>
        <location evidence="1">Membrane</location>
    </subcellularLocation>
</comment>
<dbReference type="GO" id="GO:0016020">
    <property type="term" value="C:membrane"/>
    <property type="evidence" value="ECO:0007669"/>
    <property type="project" value="UniProtKB-SubCell"/>
</dbReference>
<sequence>MKKAAAGAVLFFFAVSLAGCAGPGQDGLNKQTGGAVLGGIGGGLIGSRIGSGRGAVIATIAGAVLGGLLGSAVGKQLDERDRLMMARETQSTLETAPSGRTTTWRNPDTGAQGTVTPRPAYQASSGQQCREFQQTVTVGGKTEQAYGTACRQPDGSWKIVQ</sequence>
<dbReference type="Proteomes" id="UP000782312">
    <property type="component" value="Unassembled WGS sequence"/>
</dbReference>
<evidence type="ECO:0000259" key="8">
    <source>
        <dbReference type="Pfam" id="PF16998"/>
    </source>
</evidence>
<evidence type="ECO:0000256" key="2">
    <source>
        <dbReference type="ARBA" id="ARBA00022729"/>
    </source>
</evidence>
<dbReference type="PIRSF" id="PIRSF002721">
    <property type="entry name" value="Surface_antigen_Rickettsia"/>
    <property type="match status" value="1"/>
</dbReference>
<keyword evidence="5" id="KW-1133">Transmembrane helix</keyword>
<keyword evidence="4" id="KW-0564">Palmitate</keyword>
<evidence type="ECO:0000256" key="5">
    <source>
        <dbReference type="SAM" id="Phobius"/>
    </source>
</evidence>
<keyword evidence="2 6" id="KW-0732">Signal</keyword>
<feature type="transmembrane region" description="Helical" evidence="5">
    <location>
        <begin position="54"/>
        <end position="74"/>
    </location>
</feature>
<evidence type="ECO:0000256" key="1">
    <source>
        <dbReference type="ARBA" id="ARBA00004370"/>
    </source>
</evidence>
<dbReference type="InterPro" id="IPR051407">
    <property type="entry name" value="Bact_OM_lipoprot/Surf_antigen"/>
</dbReference>
<evidence type="ECO:0000313" key="10">
    <source>
        <dbReference type="Proteomes" id="UP000782312"/>
    </source>
</evidence>
<dbReference type="PANTHER" id="PTHR35603:SF2">
    <property type="entry name" value="OUTER MEMBRANE LIPOPROTEIN"/>
    <property type="match status" value="1"/>
</dbReference>
<dbReference type="EMBL" id="JACPUR010000010">
    <property type="protein sequence ID" value="MBI3126730.1"/>
    <property type="molecule type" value="Genomic_DNA"/>
</dbReference>
<dbReference type="InterPro" id="IPR032635">
    <property type="entry name" value="Anti_2"/>
</dbReference>
<dbReference type="AlphaFoldDB" id="A0A932MLN1"/>
<gene>
    <name evidence="9" type="ORF">HYZ11_03905</name>
</gene>
<protein>
    <submittedName>
        <fullName evidence="9">Glycine zipper 2TM domain-containing protein</fullName>
    </submittedName>
</protein>
<feature type="domain" description="Glycine zipper 2TM" evidence="7">
    <location>
        <begin position="33"/>
        <end position="74"/>
    </location>
</feature>